<reference evidence="1 2" key="1">
    <citation type="submission" date="2019-11" db="EMBL/GenBank/DDBJ databases">
        <title>Comparative genomics of hydrocarbon-degrading Desulfosarcina strains.</title>
        <authorList>
            <person name="Watanabe M."/>
            <person name="Kojima H."/>
            <person name="Fukui M."/>
        </authorList>
    </citation>
    <scope>NUCLEOTIDE SEQUENCE [LARGE SCALE GENOMIC DNA]</scope>
    <source>
        <strain evidence="2">oXyS1</strain>
    </source>
</reference>
<keyword evidence="2" id="KW-1185">Reference proteome</keyword>
<evidence type="ECO:0000313" key="1">
    <source>
        <dbReference type="EMBL" id="BBO89931.1"/>
    </source>
</evidence>
<gene>
    <name evidence="1" type="ORF">DSCOOX_31110</name>
</gene>
<dbReference type="EMBL" id="AP021879">
    <property type="protein sequence ID" value="BBO89931.1"/>
    <property type="molecule type" value="Genomic_DNA"/>
</dbReference>
<accession>A0A5K8ABM5</accession>
<name>A0A5K8ABM5_9BACT</name>
<dbReference type="AlphaFoldDB" id="A0A5K8ABM5"/>
<organism evidence="1 2">
    <name type="scientific">Desulfosarcina ovata subsp. ovata</name>
    <dbReference type="NCBI Taxonomy" id="2752305"/>
    <lineage>
        <taxon>Bacteria</taxon>
        <taxon>Pseudomonadati</taxon>
        <taxon>Thermodesulfobacteriota</taxon>
        <taxon>Desulfobacteria</taxon>
        <taxon>Desulfobacterales</taxon>
        <taxon>Desulfosarcinaceae</taxon>
        <taxon>Desulfosarcina</taxon>
    </lineage>
</organism>
<proteinExistence type="predicted"/>
<protein>
    <submittedName>
        <fullName evidence="1">Uncharacterized protein</fullName>
    </submittedName>
</protein>
<dbReference type="Proteomes" id="UP000422108">
    <property type="component" value="Chromosome"/>
</dbReference>
<sequence length="61" mass="6985">MNPDRHVTGWQVVHAFILDLPQVLFAFDFGDDEGFECCWFHETSMGAGKLRVNRHLDSGMC</sequence>
<evidence type="ECO:0000313" key="2">
    <source>
        <dbReference type="Proteomes" id="UP000422108"/>
    </source>
</evidence>